<sequence>MSTPDAPYTYAQTTLVRASPAQTLFTRKDTFPLWGQPKGFDLEMYLKRDEVMEKEEWSVGGGFVTWVLVPRDEQDTTEKILAHCETYRRPALLRQPSSPEPIKVQSTGVACVFVNPLFAKYKYAKHMLSLLHYVQAKEEDLPPFPSEQWGEPPVVEEGGEGGWKREIAFSVLYSGVGKSYYASARMGLGPSSLPGWVFKGTPTRTYTIELPTISTSTPSQEQDQKPEQEAEESTPDGWEYLTAEQVRELEPRVAGEIEKQLRERETGGKVQVAVLPTKGTLYSHCLRDQLSPITLALGKPRTYGLIGPSSPSPQSGSESAQDGLEERPFFTYFYETSPHSPSTMYISYISHSNSDPKVKVPLSVIRQAMLFEKCSIAEIWGEAGDVYQGQEGVREKEDNVPCLAVYGGLDVEQVDWQFNDKYVAC</sequence>
<keyword evidence="4" id="KW-1185">Reference proteome</keyword>
<evidence type="ECO:0000256" key="1">
    <source>
        <dbReference type="SAM" id="MobiDB-lite"/>
    </source>
</evidence>
<dbReference type="AlphaFoldDB" id="A0A8K0NQK4"/>
<dbReference type="PANTHER" id="PTHR34815">
    <property type="entry name" value="LYSINE ACETYLTRANSFERASE"/>
    <property type="match status" value="1"/>
</dbReference>
<evidence type="ECO:0000313" key="3">
    <source>
        <dbReference type="EMBL" id="KAG7532251.1"/>
    </source>
</evidence>
<proteinExistence type="predicted"/>
<gene>
    <name evidence="3" type="ORF">FFLO_03719</name>
</gene>
<dbReference type="PANTHER" id="PTHR34815:SF2">
    <property type="entry name" value="N-ACETYLTRANSFERASE DOMAIN-CONTAINING PROTEIN"/>
    <property type="match status" value="1"/>
</dbReference>
<dbReference type="EMBL" id="JABELV010000070">
    <property type="protein sequence ID" value="KAG7532251.1"/>
    <property type="molecule type" value="Genomic_DNA"/>
</dbReference>
<dbReference type="OrthoDB" id="2020070at2759"/>
<feature type="region of interest" description="Disordered" evidence="1">
    <location>
        <begin position="209"/>
        <end position="238"/>
    </location>
</feature>
<comment type="caution">
    <text evidence="3">The sequence shown here is derived from an EMBL/GenBank/DDBJ whole genome shotgun (WGS) entry which is preliminary data.</text>
</comment>
<evidence type="ECO:0000313" key="4">
    <source>
        <dbReference type="Proteomes" id="UP000812966"/>
    </source>
</evidence>
<reference evidence="3" key="1">
    <citation type="submission" date="2020-04" db="EMBL/GenBank/DDBJ databases">
        <title>Analysis of mating type loci in Filobasidium floriforme.</title>
        <authorList>
            <person name="Nowrousian M."/>
        </authorList>
    </citation>
    <scope>NUCLEOTIDE SEQUENCE</scope>
    <source>
        <strain evidence="3">CBS 6242</strain>
    </source>
</reference>
<name>A0A8K0NQK4_9TREE</name>
<evidence type="ECO:0000259" key="2">
    <source>
        <dbReference type="Pfam" id="PF22998"/>
    </source>
</evidence>
<feature type="compositionally biased region" description="Polar residues" evidence="1">
    <location>
        <begin position="209"/>
        <end position="221"/>
    </location>
</feature>
<protein>
    <recommendedName>
        <fullName evidence="2">LYC1 C-terminal domain-containing protein</fullName>
    </recommendedName>
</protein>
<dbReference type="Proteomes" id="UP000812966">
    <property type="component" value="Unassembled WGS sequence"/>
</dbReference>
<dbReference type="InterPro" id="IPR053013">
    <property type="entry name" value="LAT"/>
</dbReference>
<dbReference type="Pfam" id="PF22998">
    <property type="entry name" value="GNAT_LYC1-like"/>
    <property type="match status" value="1"/>
</dbReference>
<accession>A0A8K0NQK4</accession>
<dbReference type="InterPro" id="IPR055100">
    <property type="entry name" value="GNAT_LYC1-like"/>
</dbReference>
<feature type="domain" description="LYC1 C-terminal" evidence="2">
    <location>
        <begin position="226"/>
        <end position="425"/>
    </location>
</feature>
<organism evidence="3 4">
    <name type="scientific">Filobasidium floriforme</name>
    <dbReference type="NCBI Taxonomy" id="5210"/>
    <lineage>
        <taxon>Eukaryota</taxon>
        <taxon>Fungi</taxon>
        <taxon>Dikarya</taxon>
        <taxon>Basidiomycota</taxon>
        <taxon>Agaricomycotina</taxon>
        <taxon>Tremellomycetes</taxon>
        <taxon>Filobasidiales</taxon>
        <taxon>Filobasidiaceae</taxon>
        <taxon>Filobasidium</taxon>
    </lineage>
</organism>